<dbReference type="SMART" id="SM00421">
    <property type="entry name" value="HTH_LUXR"/>
    <property type="match status" value="1"/>
</dbReference>
<keyword evidence="3" id="KW-0804">Transcription</keyword>
<keyword evidence="1" id="KW-0805">Transcription regulation</keyword>
<dbReference type="EMBL" id="JAAGXA010000001">
    <property type="protein sequence ID" value="NEN77297.1"/>
    <property type="molecule type" value="Genomic_DNA"/>
</dbReference>
<name>A0A6P0HG84_9ACTN</name>
<keyword evidence="6" id="KW-1185">Reference proteome</keyword>
<dbReference type="PROSITE" id="PS50043">
    <property type="entry name" value="HTH_LUXR_2"/>
    <property type="match status" value="1"/>
</dbReference>
<dbReference type="Proteomes" id="UP000468687">
    <property type="component" value="Unassembled WGS sequence"/>
</dbReference>
<dbReference type="SUPFAM" id="SSF46894">
    <property type="entry name" value="C-terminal effector domain of the bipartite response regulators"/>
    <property type="match status" value="1"/>
</dbReference>
<comment type="caution">
    <text evidence="5">The sequence shown here is derived from an EMBL/GenBank/DDBJ whole genome shotgun (WGS) entry which is preliminary data.</text>
</comment>
<dbReference type="PANTHER" id="PTHR44688">
    <property type="entry name" value="DNA-BINDING TRANSCRIPTIONAL ACTIVATOR DEVR_DOSR"/>
    <property type="match status" value="1"/>
</dbReference>
<sequence length="222" mass="23600">MSAEFGVLVLERQVLLGEALRLAISVHDHPVVTLDTPLGPAPHTAYLNALRALAPRIVLVDLEPIDAAAPALVASLASAAPSVVVLTASEDPAWWGLCLHLGAHSVVTKSERLSGMLATLDRVAAGRPTMGSARRERLLVLGGLAHAEDTERRRRLALLSDRESAMLAHLMAGHHVAEIARVEVVSPSTVRTQVRAVLAKLEVTSQLAAVALAHRSHWRSAS</sequence>
<evidence type="ECO:0000313" key="6">
    <source>
        <dbReference type="Proteomes" id="UP000468687"/>
    </source>
</evidence>
<evidence type="ECO:0000256" key="2">
    <source>
        <dbReference type="ARBA" id="ARBA00023125"/>
    </source>
</evidence>
<dbReference type="InterPro" id="IPR011006">
    <property type="entry name" value="CheY-like_superfamily"/>
</dbReference>
<dbReference type="InterPro" id="IPR016032">
    <property type="entry name" value="Sig_transdc_resp-reg_C-effctor"/>
</dbReference>
<dbReference type="InterPro" id="IPR000792">
    <property type="entry name" value="Tscrpt_reg_LuxR_C"/>
</dbReference>
<evidence type="ECO:0000256" key="1">
    <source>
        <dbReference type="ARBA" id="ARBA00023015"/>
    </source>
</evidence>
<dbReference type="CDD" id="cd06170">
    <property type="entry name" value="LuxR_C_like"/>
    <property type="match status" value="1"/>
</dbReference>
<evidence type="ECO:0000256" key="3">
    <source>
        <dbReference type="ARBA" id="ARBA00023163"/>
    </source>
</evidence>
<dbReference type="AlphaFoldDB" id="A0A6P0HG84"/>
<evidence type="ECO:0000313" key="5">
    <source>
        <dbReference type="EMBL" id="NEN77297.1"/>
    </source>
</evidence>
<dbReference type="PRINTS" id="PR00038">
    <property type="entry name" value="HTHLUXR"/>
</dbReference>
<feature type="domain" description="HTH luxR-type" evidence="4">
    <location>
        <begin position="152"/>
        <end position="217"/>
    </location>
</feature>
<proteinExistence type="predicted"/>
<dbReference type="SUPFAM" id="SSF52172">
    <property type="entry name" value="CheY-like"/>
    <property type="match status" value="1"/>
</dbReference>
<accession>A0A6P0HG84</accession>
<evidence type="ECO:0000259" key="4">
    <source>
        <dbReference type="PROSITE" id="PS50043"/>
    </source>
</evidence>
<dbReference type="Pfam" id="PF00196">
    <property type="entry name" value="GerE"/>
    <property type="match status" value="1"/>
</dbReference>
<reference evidence="5 6" key="1">
    <citation type="journal article" date="2014" name="Int. J. Syst. Evol. Microbiol.">
        <title>Nocardioides zeae sp. nov., isolated from the stem of Zea mays.</title>
        <authorList>
            <person name="Glaeser S.P."/>
            <person name="McInroy J.A."/>
            <person name="Busse H.J."/>
            <person name="Kampfer P."/>
        </authorList>
    </citation>
    <scope>NUCLEOTIDE SEQUENCE [LARGE SCALE GENOMIC DNA]</scope>
    <source>
        <strain evidence="5 6">JCM 30728</strain>
    </source>
</reference>
<dbReference type="Gene3D" id="3.40.50.2300">
    <property type="match status" value="1"/>
</dbReference>
<protein>
    <submittedName>
        <fullName evidence="5">Response regulator transcription factor</fullName>
    </submittedName>
</protein>
<dbReference type="PANTHER" id="PTHR44688:SF16">
    <property type="entry name" value="DNA-BINDING TRANSCRIPTIONAL ACTIVATOR DEVR_DOSR"/>
    <property type="match status" value="1"/>
</dbReference>
<dbReference type="RefSeq" id="WP_163770599.1">
    <property type="nucleotide sequence ID" value="NZ_JAAGXA010000001.1"/>
</dbReference>
<dbReference type="GO" id="GO:0006355">
    <property type="term" value="P:regulation of DNA-templated transcription"/>
    <property type="evidence" value="ECO:0007669"/>
    <property type="project" value="InterPro"/>
</dbReference>
<organism evidence="5 6">
    <name type="scientific">Nocardioides zeae</name>
    <dbReference type="NCBI Taxonomy" id="1457234"/>
    <lineage>
        <taxon>Bacteria</taxon>
        <taxon>Bacillati</taxon>
        <taxon>Actinomycetota</taxon>
        <taxon>Actinomycetes</taxon>
        <taxon>Propionibacteriales</taxon>
        <taxon>Nocardioidaceae</taxon>
        <taxon>Nocardioides</taxon>
    </lineage>
</organism>
<keyword evidence="2" id="KW-0238">DNA-binding</keyword>
<dbReference type="GO" id="GO:0003677">
    <property type="term" value="F:DNA binding"/>
    <property type="evidence" value="ECO:0007669"/>
    <property type="project" value="UniProtKB-KW"/>
</dbReference>
<gene>
    <name evidence="5" type="ORF">G3T38_03305</name>
</gene>